<dbReference type="GO" id="GO:0004519">
    <property type="term" value="F:endonuclease activity"/>
    <property type="evidence" value="ECO:0007669"/>
    <property type="project" value="UniProtKB-UniRule"/>
</dbReference>
<dbReference type="InterPro" id="IPR005140">
    <property type="entry name" value="eRF1_Pelota-like_N"/>
</dbReference>
<dbReference type="GO" id="GO:0046872">
    <property type="term" value="F:metal ion binding"/>
    <property type="evidence" value="ECO:0007669"/>
    <property type="project" value="UniProtKB-UniRule"/>
</dbReference>
<dbReference type="Proteomes" id="UP000007490">
    <property type="component" value="Chromosome"/>
</dbReference>
<evidence type="ECO:0000313" key="11">
    <source>
        <dbReference type="EMBL" id="ADZ10279.1"/>
    </source>
</evidence>
<dbReference type="InterPro" id="IPR029064">
    <property type="entry name" value="Ribosomal_eL30-like_sf"/>
</dbReference>
<dbReference type="SUPFAM" id="SSF53137">
    <property type="entry name" value="Translational machinery components"/>
    <property type="match status" value="1"/>
</dbReference>
<dbReference type="KEGG" id="mel:Metbo_2060"/>
<name>F0TBT7_METLA</name>
<keyword evidence="12" id="KW-1185">Reference proteome</keyword>
<dbReference type="InterPro" id="IPR005142">
    <property type="entry name" value="eRF1_3"/>
</dbReference>
<dbReference type="EC" id="3.1.-.-" evidence="9"/>
<dbReference type="InterPro" id="IPR058547">
    <property type="entry name" value="Pelota_N"/>
</dbReference>
<comment type="similarity">
    <text evidence="3 9">Belongs to the eukaryotic release factor 1 family. Pelota subfamily.</text>
</comment>
<dbReference type="GO" id="GO:0032790">
    <property type="term" value="P:ribosome disassembly"/>
    <property type="evidence" value="ECO:0007669"/>
    <property type="project" value="TreeGrafter"/>
</dbReference>
<dbReference type="Pfam" id="PF26356">
    <property type="entry name" value="Pelota_N"/>
    <property type="match status" value="1"/>
</dbReference>
<dbReference type="Gene3D" id="3.30.420.60">
    <property type="entry name" value="eRF1 domain 2"/>
    <property type="match status" value="1"/>
</dbReference>
<dbReference type="Gene3D" id="2.30.30.870">
    <property type="entry name" value="Pelota, domain A"/>
    <property type="match status" value="1"/>
</dbReference>
<dbReference type="Pfam" id="PF03464">
    <property type="entry name" value="eRF1_2"/>
    <property type="match status" value="1"/>
</dbReference>
<dbReference type="RefSeq" id="WP_013645630.1">
    <property type="nucleotide sequence ID" value="NC_015216.1"/>
</dbReference>
<keyword evidence="6 9" id="KW-0479">Metal-binding</keyword>
<dbReference type="Gene3D" id="3.30.1330.30">
    <property type="match status" value="1"/>
</dbReference>
<evidence type="ECO:0000313" key="12">
    <source>
        <dbReference type="Proteomes" id="UP000007490"/>
    </source>
</evidence>
<comment type="function">
    <text evidence="9">May function in recognizing stalled ribosomes, interact with stem-loop structures in stalled mRNA molecules, and effect endonucleolytic cleavage of the mRNA. May play a role in the release non-functional ribosomes and degradation of damaged mRNAs. Has endoribonuclease activity.</text>
</comment>
<dbReference type="AlphaFoldDB" id="F0TBT7"/>
<accession>F0TBT7</accession>
<dbReference type="InterPro" id="IPR004405">
    <property type="entry name" value="TF_pelota"/>
</dbReference>
<protein>
    <recommendedName>
        <fullName evidence="9">Protein pelota homolog</fullName>
        <ecNumber evidence="9">3.1.-.-</ecNumber>
    </recommendedName>
</protein>
<dbReference type="InterPro" id="IPR005141">
    <property type="entry name" value="eRF1_2"/>
</dbReference>
<dbReference type="GO" id="GO:0070651">
    <property type="term" value="P:nonfunctional rRNA decay"/>
    <property type="evidence" value="ECO:0007669"/>
    <property type="project" value="TreeGrafter"/>
</dbReference>
<dbReference type="InterPro" id="IPR042226">
    <property type="entry name" value="eFR1_2_sf"/>
</dbReference>
<evidence type="ECO:0000256" key="9">
    <source>
        <dbReference type="HAMAP-Rule" id="MF_01853"/>
    </source>
</evidence>
<dbReference type="EMBL" id="CP002551">
    <property type="protein sequence ID" value="ADZ10279.1"/>
    <property type="molecule type" value="Genomic_DNA"/>
</dbReference>
<keyword evidence="8 9" id="KW-0378">Hydrolase</keyword>
<dbReference type="HAMAP" id="MF_01853">
    <property type="entry name" value="PelO"/>
    <property type="match status" value="1"/>
</dbReference>
<dbReference type="GO" id="GO:0071025">
    <property type="term" value="P:RNA surveillance"/>
    <property type="evidence" value="ECO:0007669"/>
    <property type="project" value="InterPro"/>
</dbReference>
<dbReference type="SUPFAM" id="SSF55315">
    <property type="entry name" value="L30e-like"/>
    <property type="match status" value="1"/>
</dbReference>
<evidence type="ECO:0000256" key="2">
    <source>
        <dbReference type="ARBA" id="ARBA00004496"/>
    </source>
</evidence>
<dbReference type="PANTHER" id="PTHR10853">
    <property type="entry name" value="PELOTA"/>
    <property type="match status" value="1"/>
</dbReference>
<dbReference type="STRING" id="877455.Metbo_2060"/>
<dbReference type="HOGENOM" id="CLU_023334_0_0_2"/>
<feature type="domain" description="eRF1/Pelota-like N-terminal" evidence="10">
    <location>
        <begin position="1"/>
        <end position="130"/>
    </location>
</feature>
<evidence type="ECO:0000256" key="1">
    <source>
        <dbReference type="ARBA" id="ARBA00001968"/>
    </source>
</evidence>
<comment type="cofactor">
    <cofactor evidence="1 9">
        <name>a divalent metal cation</name>
        <dbReference type="ChEBI" id="CHEBI:60240"/>
    </cofactor>
</comment>
<evidence type="ECO:0000256" key="8">
    <source>
        <dbReference type="ARBA" id="ARBA00022801"/>
    </source>
</evidence>
<dbReference type="Pfam" id="PF03465">
    <property type="entry name" value="eRF1_3"/>
    <property type="match status" value="1"/>
</dbReference>
<dbReference type="SUPFAM" id="SSF159065">
    <property type="entry name" value="Dom34/Pelota N-terminal domain-like"/>
    <property type="match status" value="1"/>
</dbReference>
<dbReference type="PANTHER" id="PTHR10853:SF0">
    <property type="entry name" value="PROTEIN PELOTA HOMOLOG"/>
    <property type="match status" value="1"/>
</dbReference>
<reference evidence="11 12" key="2">
    <citation type="journal article" date="2014" name="Int. J. Syst. Evol. Microbiol.">
        <title>Methanobacterium paludis sp. nov. and a novel strain of Methanobacterium lacus isolated from northern peatlands.</title>
        <authorList>
            <person name="Cadillo-Quiroz H."/>
            <person name="Brauer S.L."/>
            <person name="Goodson N."/>
            <person name="Yavitt J.B."/>
            <person name="Zinder S.H."/>
        </authorList>
    </citation>
    <scope>NUCLEOTIDE SEQUENCE [LARGE SCALE GENOMIC DNA]</scope>
    <source>
        <strain evidence="11 12">AL-21</strain>
    </source>
</reference>
<evidence type="ECO:0000259" key="10">
    <source>
        <dbReference type="SMART" id="SM01194"/>
    </source>
</evidence>
<comment type="subcellular location">
    <subcellularLocation>
        <location evidence="2 9">Cytoplasm</location>
    </subcellularLocation>
</comment>
<organism evidence="11 12">
    <name type="scientific">Methanobacterium lacus (strain AL-21)</name>
    <dbReference type="NCBI Taxonomy" id="877455"/>
    <lineage>
        <taxon>Archaea</taxon>
        <taxon>Methanobacteriati</taxon>
        <taxon>Methanobacteriota</taxon>
        <taxon>Methanomada group</taxon>
        <taxon>Methanobacteria</taxon>
        <taxon>Methanobacteriales</taxon>
        <taxon>Methanobacteriaceae</taxon>
        <taxon>Methanobacterium</taxon>
    </lineage>
</organism>
<dbReference type="eggNOG" id="arCOG01741">
    <property type="taxonomic scope" value="Archaea"/>
</dbReference>
<dbReference type="InterPro" id="IPR023521">
    <property type="entry name" value="Pelota_arc"/>
</dbReference>
<keyword evidence="5 9" id="KW-0540">Nuclease</keyword>
<sequence>MRIVYQDKKKGVIEVVPETLDDLWHLSHIIEKGDLVSSLTSRRIQDSTGERIRSDRGIKKTFFMGVRVDDISFHKYTGKLRATGTIEVGPEDLVPLGSFHTLDLKLKNSIKIQKEHWSKWNLKRLKDSIKSSKKPTALIVAIEDDVADIGIIRQYGVDYYGPIIGSVSGKRIVQKNRKQAINDFFTELAEVIKGFKEVNTVILAGPGFSKGDFHDFLVQKYAEIAKMTVLESTGAGGRTGITEVLKKGVIEKMATEGRIAFEIRKVEELLSEIGKSSKLVAYGKKEVGEAVQTGAAETLLVIDEMVRERDIEKLMDLTENMGGNVVIISSEHDGGKQLSALGGIAATLRYPLTRT</sequence>
<evidence type="ECO:0000256" key="6">
    <source>
        <dbReference type="ARBA" id="ARBA00022723"/>
    </source>
</evidence>
<dbReference type="SMART" id="SM01194">
    <property type="entry name" value="eRF1_1"/>
    <property type="match status" value="1"/>
</dbReference>
<dbReference type="GO" id="GO:0070966">
    <property type="term" value="P:nuclear-transcribed mRNA catabolic process, no-go decay"/>
    <property type="evidence" value="ECO:0007669"/>
    <property type="project" value="InterPro"/>
</dbReference>
<evidence type="ECO:0000256" key="5">
    <source>
        <dbReference type="ARBA" id="ARBA00022722"/>
    </source>
</evidence>
<comment type="domain">
    <text evidence="9">The N-terminal domain has the RNA-binding Sm fold. It harbors the endoribonuclease activity.</text>
</comment>
<reference evidence="12" key="1">
    <citation type="submission" date="2011-02" db="EMBL/GenBank/DDBJ databases">
        <title>Complete sequence of Methanobacterium sp. AL-21.</title>
        <authorList>
            <consortium name="US DOE Joint Genome Institute"/>
            <person name="Lucas S."/>
            <person name="Copeland A."/>
            <person name="Lapidus A."/>
            <person name="Cheng J.-F."/>
            <person name="Goodwin L."/>
            <person name="Pitluck S."/>
            <person name="Chertkov O."/>
            <person name="Detter J.C."/>
            <person name="Han C."/>
            <person name="Tapia R."/>
            <person name="Land M."/>
            <person name="Hauser L."/>
            <person name="Kyrpides N."/>
            <person name="Ivanova N."/>
            <person name="Mikhailova N."/>
            <person name="Pagani I."/>
            <person name="Cadillo-Quiroz H."/>
            <person name="Imachi H."/>
            <person name="Zinder S."/>
            <person name="Liu W."/>
            <person name="Woyke T."/>
        </authorList>
    </citation>
    <scope>NUCLEOTIDE SEQUENCE [LARGE SCALE GENOMIC DNA]</scope>
    <source>
        <strain evidence="12">AL-21</strain>
    </source>
</reference>
<dbReference type="OrthoDB" id="31300at2157"/>
<dbReference type="GO" id="GO:0070481">
    <property type="term" value="P:nuclear-transcribed mRNA catabolic process, non-stop decay"/>
    <property type="evidence" value="ECO:0007669"/>
    <property type="project" value="InterPro"/>
</dbReference>
<dbReference type="GO" id="GO:0005737">
    <property type="term" value="C:cytoplasm"/>
    <property type="evidence" value="ECO:0007669"/>
    <property type="project" value="UniProtKB-SubCell"/>
</dbReference>
<evidence type="ECO:0000256" key="4">
    <source>
        <dbReference type="ARBA" id="ARBA00022490"/>
    </source>
</evidence>
<proteinExistence type="inferred from homology"/>
<keyword evidence="4 9" id="KW-0963">Cytoplasm</keyword>
<gene>
    <name evidence="9" type="primary">pelA</name>
    <name evidence="11" type="ordered locus">Metbo_2060</name>
</gene>
<dbReference type="GeneID" id="10278522"/>
<dbReference type="InterPro" id="IPR038069">
    <property type="entry name" value="Pelota/DOM34_N"/>
</dbReference>
<evidence type="ECO:0000256" key="3">
    <source>
        <dbReference type="ARBA" id="ARBA00009504"/>
    </source>
</evidence>
<dbReference type="GO" id="GO:0016787">
    <property type="term" value="F:hydrolase activity"/>
    <property type="evidence" value="ECO:0007669"/>
    <property type="project" value="UniProtKB-KW"/>
</dbReference>
<keyword evidence="7 9" id="KW-0255">Endonuclease</keyword>
<comment type="subunit">
    <text evidence="9">Monomer.</text>
</comment>
<dbReference type="NCBIfam" id="TIGR00111">
    <property type="entry name" value="pelota"/>
    <property type="match status" value="1"/>
</dbReference>
<evidence type="ECO:0000256" key="7">
    <source>
        <dbReference type="ARBA" id="ARBA00022759"/>
    </source>
</evidence>